<evidence type="ECO:0000256" key="3">
    <source>
        <dbReference type="ARBA" id="ARBA00022989"/>
    </source>
</evidence>
<keyword evidence="3 5" id="KW-1133">Transmembrane helix</keyword>
<feature type="transmembrane region" description="Helical" evidence="5">
    <location>
        <begin position="12"/>
        <end position="35"/>
    </location>
</feature>
<feature type="transmembrane region" description="Helical" evidence="5">
    <location>
        <begin position="75"/>
        <end position="97"/>
    </location>
</feature>
<evidence type="ECO:0000256" key="2">
    <source>
        <dbReference type="ARBA" id="ARBA00022692"/>
    </source>
</evidence>
<feature type="transmembrane region" description="Helical" evidence="5">
    <location>
        <begin position="104"/>
        <end position="130"/>
    </location>
</feature>
<protein>
    <submittedName>
        <fullName evidence="6">Bile acid:sodium symporter family protein</fullName>
    </submittedName>
</protein>
<evidence type="ECO:0000313" key="7">
    <source>
        <dbReference type="Proteomes" id="UP001595444"/>
    </source>
</evidence>
<accession>A0ABV7D363</accession>
<feature type="transmembrane region" description="Helical" evidence="5">
    <location>
        <begin position="142"/>
        <end position="163"/>
    </location>
</feature>
<evidence type="ECO:0000256" key="4">
    <source>
        <dbReference type="ARBA" id="ARBA00023136"/>
    </source>
</evidence>
<evidence type="ECO:0000256" key="5">
    <source>
        <dbReference type="SAM" id="Phobius"/>
    </source>
</evidence>
<organism evidence="6 7">
    <name type="scientific">Kordiimonas pumila</name>
    <dbReference type="NCBI Taxonomy" id="2161677"/>
    <lineage>
        <taxon>Bacteria</taxon>
        <taxon>Pseudomonadati</taxon>
        <taxon>Pseudomonadota</taxon>
        <taxon>Alphaproteobacteria</taxon>
        <taxon>Kordiimonadales</taxon>
        <taxon>Kordiimonadaceae</taxon>
        <taxon>Kordiimonas</taxon>
    </lineage>
</organism>
<feature type="transmembrane region" description="Helical" evidence="5">
    <location>
        <begin position="175"/>
        <end position="196"/>
    </location>
</feature>
<sequence>MLELSPETIDFVSGYLLPFGLVTIMFSLGLSLSILDITRSLVFPKAILIAVSAQVLLLPIIAVALAWAAQLGPVLTLSLIVIAACPGGITSNALTFYGRADVALSIMITALSTLITVVTGPLVISVALQYLDVVPDTHMPDLASLTGNLFLFSTIPVLVGMGFRISAPKKAATVLVLLRPAALGILLSIIAFSMAVNKQLVTSVFLDVAPIAIILNLAGMAVGLVLSRRFGLSSIQSVTVSVELGVQNVTMATFLGLSVLGRAELATIPTIYGVVMVANALIFLKVWQKFFQ</sequence>
<dbReference type="InterPro" id="IPR002657">
    <property type="entry name" value="BilAc:Na_symport/Acr3"/>
</dbReference>
<evidence type="ECO:0000313" key="6">
    <source>
        <dbReference type="EMBL" id="MFC3051572.1"/>
    </source>
</evidence>
<feature type="transmembrane region" description="Helical" evidence="5">
    <location>
        <begin position="208"/>
        <end position="226"/>
    </location>
</feature>
<dbReference type="PANTHER" id="PTHR10361">
    <property type="entry name" value="SODIUM-BILE ACID COTRANSPORTER"/>
    <property type="match status" value="1"/>
</dbReference>
<keyword evidence="2 5" id="KW-0812">Transmembrane</keyword>
<feature type="transmembrane region" description="Helical" evidence="5">
    <location>
        <begin position="238"/>
        <end position="260"/>
    </location>
</feature>
<feature type="transmembrane region" description="Helical" evidence="5">
    <location>
        <begin position="266"/>
        <end position="287"/>
    </location>
</feature>
<feature type="transmembrane region" description="Helical" evidence="5">
    <location>
        <begin position="47"/>
        <end position="69"/>
    </location>
</feature>
<comment type="caution">
    <text evidence="6">The sequence shown here is derived from an EMBL/GenBank/DDBJ whole genome shotgun (WGS) entry which is preliminary data.</text>
</comment>
<reference evidence="7" key="1">
    <citation type="journal article" date="2019" name="Int. J. Syst. Evol. Microbiol.">
        <title>The Global Catalogue of Microorganisms (GCM) 10K type strain sequencing project: providing services to taxonomists for standard genome sequencing and annotation.</title>
        <authorList>
            <consortium name="The Broad Institute Genomics Platform"/>
            <consortium name="The Broad Institute Genome Sequencing Center for Infectious Disease"/>
            <person name="Wu L."/>
            <person name="Ma J."/>
        </authorList>
    </citation>
    <scope>NUCLEOTIDE SEQUENCE [LARGE SCALE GENOMIC DNA]</scope>
    <source>
        <strain evidence="7">KCTC 62164</strain>
    </source>
</reference>
<dbReference type="RefSeq" id="WP_194215053.1">
    <property type="nucleotide sequence ID" value="NZ_CP061205.1"/>
</dbReference>
<gene>
    <name evidence="6" type="ORF">ACFOKA_06640</name>
</gene>
<keyword evidence="4 5" id="KW-0472">Membrane</keyword>
<keyword evidence="7" id="KW-1185">Reference proteome</keyword>
<dbReference type="Gene3D" id="1.20.1530.20">
    <property type="match status" value="1"/>
</dbReference>
<evidence type="ECO:0000256" key="1">
    <source>
        <dbReference type="ARBA" id="ARBA00004141"/>
    </source>
</evidence>
<comment type="subcellular location">
    <subcellularLocation>
        <location evidence="1">Membrane</location>
        <topology evidence="1">Multi-pass membrane protein</topology>
    </subcellularLocation>
</comment>
<proteinExistence type="predicted"/>
<dbReference type="EMBL" id="JBHRSL010000004">
    <property type="protein sequence ID" value="MFC3051572.1"/>
    <property type="molecule type" value="Genomic_DNA"/>
</dbReference>
<dbReference type="Pfam" id="PF01758">
    <property type="entry name" value="SBF"/>
    <property type="match status" value="1"/>
</dbReference>
<name>A0ABV7D363_9PROT</name>
<dbReference type="InterPro" id="IPR038770">
    <property type="entry name" value="Na+/solute_symporter_sf"/>
</dbReference>
<dbReference type="PANTHER" id="PTHR10361:SF24">
    <property type="entry name" value="P3 PROTEIN"/>
    <property type="match status" value="1"/>
</dbReference>
<dbReference type="Proteomes" id="UP001595444">
    <property type="component" value="Unassembled WGS sequence"/>
</dbReference>
<dbReference type="InterPro" id="IPR004710">
    <property type="entry name" value="Bilac:Na_transpt"/>
</dbReference>